<dbReference type="InterPro" id="IPR029044">
    <property type="entry name" value="Nucleotide-diphossugar_trans"/>
</dbReference>
<evidence type="ECO:0000256" key="5">
    <source>
        <dbReference type="ARBA" id="ARBA00022695"/>
    </source>
</evidence>
<evidence type="ECO:0000256" key="1">
    <source>
        <dbReference type="ARBA" id="ARBA00001282"/>
    </source>
</evidence>
<dbReference type="GO" id="GO:0050518">
    <property type="term" value="F:2-C-methyl-D-erythritol 4-phosphate cytidylyltransferase activity"/>
    <property type="evidence" value="ECO:0007669"/>
    <property type="project" value="UniProtKB-UniRule"/>
</dbReference>
<accession>A0A7G9G742</accession>
<feature type="site" description="Transition state stabilizer" evidence="7">
    <location>
        <position position="18"/>
    </location>
</feature>
<evidence type="ECO:0000256" key="4">
    <source>
        <dbReference type="ARBA" id="ARBA00022679"/>
    </source>
</evidence>
<feature type="site" description="Transition state stabilizer" evidence="7">
    <location>
        <position position="25"/>
    </location>
</feature>
<keyword evidence="9" id="KW-1185">Reference proteome</keyword>
<name>A0A7G9G742_9FIRM</name>
<evidence type="ECO:0000256" key="2">
    <source>
        <dbReference type="ARBA" id="ARBA00004787"/>
    </source>
</evidence>
<dbReference type="RefSeq" id="WP_249304203.1">
    <property type="nucleotide sequence ID" value="NZ_CP060634.1"/>
</dbReference>
<reference evidence="8 9" key="1">
    <citation type="submission" date="2020-08" db="EMBL/GenBank/DDBJ databases">
        <authorList>
            <person name="Liu C."/>
            <person name="Sun Q."/>
        </authorList>
    </citation>
    <scope>NUCLEOTIDE SEQUENCE [LARGE SCALE GENOMIC DNA]</scope>
    <source>
        <strain evidence="8 9">NSJ-38</strain>
    </source>
</reference>
<feature type="site" description="Positions MEP for the nucleophilic attack" evidence="7">
    <location>
        <position position="156"/>
    </location>
</feature>
<evidence type="ECO:0000256" key="6">
    <source>
        <dbReference type="ARBA" id="ARBA00023229"/>
    </source>
</evidence>
<dbReference type="InterPro" id="IPR050088">
    <property type="entry name" value="IspD/TarI_cytidylyltransf_bact"/>
</dbReference>
<comment type="function">
    <text evidence="7">Catalyzes the formation of 4-diphosphocytidyl-2-C-methyl-D-erythritol from CTP and 2-C-methyl-D-erythritol 4-phosphate (MEP).</text>
</comment>
<evidence type="ECO:0000256" key="3">
    <source>
        <dbReference type="ARBA" id="ARBA00009789"/>
    </source>
</evidence>
<dbReference type="Gene3D" id="3.90.550.10">
    <property type="entry name" value="Spore Coat Polysaccharide Biosynthesis Protein SpsA, Chain A"/>
    <property type="match status" value="1"/>
</dbReference>
<feature type="site" description="Positions MEP for the nucleophilic attack" evidence="7">
    <location>
        <position position="215"/>
    </location>
</feature>
<keyword evidence="5 7" id="KW-0548">Nucleotidyltransferase</keyword>
<dbReference type="Proteomes" id="UP000515823">
    <property type="component" value="Chromosome"/>
</dbReference>
<dbReference type="Pfam" id="PF01128">
    <property type="entry name" value="IspD"/>
    <property type="match status" value="1"/>
</dbReference>
<keyword evidence="6 7" id="KW-0414">Isoprene biosynthesis</keyword>
<comment type="pathway">
    <text evidence="2 7">Isoprenoid biosynthesis; isopentenyl diphosphate biosynthesis via DXP pathway; isopentenyl diphosphate from 1-deoxy-D-xylulose 5-phosphate: step 2/6.</text>
</comment>
<keyword evidence="4 7" id="KW-0808">Transferase</keyword>
<evidence type="ECO:0000313" key="9">
    <source>
        <dbReference type="Proteomes" id="UP000515823"/>
    </source>
</evidence>
<dbReference type="InterPro" id="IPR018294">
    <property type="entry name" value="ISPD_synthase_CS"/>
</dbReference>
<dbReference type="UniPathway" id="UPA00056">
    <property type="reaction ID" value="UER00093"/>
</dbReference>
<proteinExistence type="inferred from homology"/>
<dbReference type="PANTHER" id="PTHR32125:SF4">
    <property type="entry name" value="2-C-METHYL-D-ERYTHRITOL 4-PHOSPHATE CYTIDYLYLTRANSFERASE, CHLOROPLASTIC"/>
    <property type="match status" value="1"/>
</dbReference>
<gene>
    <name evidence="7 8" type="primary">ispD</name>
    <name evidence="8" type="ORF">H9Q78_05795</name>
</gene>
<dbReference type="InterPro" id="IPR034683">
    <property type="entry name" value="IspD/TarI"/>
</dbReference>
<dbReference type="HAMAP" id="MF_00108">
    <property type="entry name" value="IspD"/>
    <property type="match status" value="1"/>
</dbReference>
<dbReference type="EC" id="2.7.7.60" evidence="7"/>
<evidence type="ECO:0000313" key="8">
    <source>
        <dbReference type="EMBL" id="QNM06624.1"/>
    </source>
</evidence>
<comment type="catalytic activity">
    <reaction evidence="1 7">
        <text>2-C-methyl-D-erythritol 4-phosphate + CTP + H(+) = 4-CDP-2-C-methyl-D-erythritol + diphosphate</text>
        <dbReference type="Rhea" id="RHEA:13429"/>
        <dbReference type="ChEBI" id="CHEBI:15378"/>
        <dbReference type="ChEBI" id="CHEBI:33019"/>
        <dbReference type="ChEBI" id="CHEBI:37563"/>
        <dbReference type="ChEBI" id="CHEBI:57823"/>
        <dbReference type="ChEBI" id="CHEBI:58262"/>
        <dbReference type="EC" id="2.7.7.60"/>
    </reaction>
</comment>
<dbReference type="KEGG" id="qdo:H9Q78_05795"/>
<dbReference type="EMBL" id="CP060634">
    <property type="protein sequence ID" value="QNM06624.1"/>
    <property type="molecule type" value="Genomic_DNA"/>
</dbReference>
<protein>
    <recommendedName>
        <fullName evidence="7">2-C-methyl-D-erythritol 4-phosphate cytidylyltransferase</fullName>
        <ecNumber evidence="7">2.7.7.60</ecNumber>
    </recommendedName>
    <alternativeName>
        <fullName evidence="7">4-diphosphocytidyl-2C-methyl-D-erythritol synthase</fullName>
    </alternativeName>
    <alternativeName>
        <fullName evidence="7">MEP cytidylyltransferase</fullName>
        <shortName evidence="7">MCT</shortName>
    </alternativeName>
</protein>
<evidence type="ECO:0000256" key="7">
    <source>
        <dbReference type="HAMAP-Rule" id="MF_00108"/>
    </source>
</evidence>
<dbReference type="GO" id="GO:0019288">
    <property type="term" value="P:isopentenyl diphosphate biosynthetic process, methylerythritol 4-phosphate pathway"/>
    <property type="evidence" value="ECO:0007669"/>
    <property type="project" value="UniProtKB-UniRule"/>
</dbReference>
<sequence length="249" mass="27848">MGYEKVTAVILAAGQGKRMGTDVPKQYLRIRGHEVLYYSLKAFEESCVDEIILVAGEQDMEYCQRQIVEKYGFQKVAKIISGGQERYDSVYAGLLAADDCSYVLIHDGARPMVTPEIISRVLDGAMTYDSCTTGMPVKDTIKISDESGMAVDTPERGSLWTIHTPQGFSYPVILEAHRRFRQGSYRISVTDDTMLAEIFLRKRAKLVEGDYRNIKVTTPEDIAAAEAFLRERDVSENTQAGLRQNGVVL</sequence>
<organism evidence="8 9">
    <name type="scientific">Qiania dongpingensis</name>
    <dbReference type="NCBI Taxonomy" id="2763669"/>
    <lineage>
        <taxon>Bacteria</taxon>
        <taxon>Bacillati</taxon>
        <taxon>Bacillota</taxon>
        <taxon>Clostridia</taxon>
        <taxon>Lachnospirales</taxon>
        <taxon>Lachnospiraceae</taxon>
        <taxon>Qiania</taxon>
    </lineage>
</organism>
<dbReference type="PROSITE" id="PS01295">
    <property type="entry name" value="ISPD"/>
    <property type="match status" value="1"/>
</dbReference>
<dbReference type="AlphaFoldDB" id="A0A7G9G742"/>
<dbReference type="InterPro" id="IPR001228">
    <property type="entry name" value="IspD"/>
</dbReference>
<comment type="similarity">
    <text evidence="3 7">Belongs to the IspD/TarI cytidylyltransferase family. IspD subfamily.</text>
</comment>
<dbReference type="PANTHER" id="PTHR32125">
    <property type="entry name" value="2-C-METHYL-D-ERYTHRITOL 4-PHOSPHATE CYTIDYLYLTRANSFERASE, CHLOROPLASTIC"/>
    <property type="match status" value="1"/>
</dbReference>
<dbReference type="CDD" id="cd02516">
    <property type="entry name" value="CDP-ME_synthetase"/>
    <property type="match status" value="1"/>
</dbReference>
<dbReference type="SUPFAM" id="SSF53448">
    <property type="entry name" value="Nucleotide-diphospho-sugar transferases"/>
    <property type="match status" value="1"/>
</dbReference>
<dbReference type="FunFam" id="3.90.550.10:FF:000003">
    <property type="entry name" value="2-C-methyl-D-erythritol 4-phosphate cytidylyltransferase"/>
    <property type="match status" value="1"/>
</dbReference>
<dbReference type="NCBIfam" id="TIGR00453">
    <property type="entry name" value="ispD"/>
    <property type="match status" value="1"/>
</dbReference>